<comment type="caution">
    <text evidence="1">The sequence shown here is derived from an EMBL/GenBank/DDBJ whole genome shotgun (WGS) entry which is preliminary data.</text>
</comment>
<dbReference type="Proteomes" id="UP000217083">
    <property type="component" value="Unassembled WGS sequence"/>
</dbReference>
<dbReference type="EMBL" id="NPIA01000001">
    <property type="protein sequence ID" value="OZM58708.1"/>
    <property type="molecule type" value="Genomic_DNA"/>
</dbReference>
<name>A0A263BYK8_9BACI</name>
<protein>
    <submittedName>
        <fullName evidence="1">Uncharacterized protein</fullName>
    </submittedName>
</protein>
<gene>
    <name evidence="1" type="ORF">CIB95_03830</name>
</gene>
<reference evidence="1 2" key="2">
    <citation type="submission" date="2017-09" db="EMBL/GenBank/DDBJ databases">
        <title>Bacillus patelloidae sp. nov., isolated from the intestinal tract of a marine limpet.</title>
        <authorList>
            <person name="Liu R."/>
            <person name="Dong C."/>
            <person name="Shao Z."/>
        </authorList>
    </citation>
    <scope>NUCLEOTIDE SEQUENCE [LARGE SCALE GENOMIC DNA]</scope>
    <source>
        <strain evidence="1 2">SA5d-4</strain>
    </source>
</reference>
<sequence length="70" mass="8005">MFSNDSKEELTDKTYKIIDIFFSENEKTLVINALINQCRNNLPLVTPGHQRNLNVSGLQLLNIQMVSLIN</sequence>
<accession>A0A263BYK8</accession>
<keyword evidence="2" id="KW-1185">Reference proteome</keyword>
<evidence type="ECO:0000313" key="1">
    <source>
        <dbReference type="EMBL" id="OZM58708.1"/>
    </source>
</evidence>
<reference evidence="2" key="1">
    <citation type="submission" date="2017-08" db="EMBL/GenBank/DDBJ databases">
        <authorList>
            <person name="Huang Z."/>
        </authorList>
    </citation>
    <scope>NUCLEOTIDE SEQUENCE [LARGE SCALE GENOMIC DNA]</scope>
    <source>
        <strain evidence="2">SA5d-4</strain>
    </source>
</reference>
<organism evidence="1 2">
    <name type="scientific">Lottiidibacillus patelloidae</name>
    <dbReference type="NCBI Taxonomy" id="2670334"/>
    <lineage>
        <taxon>Bacteria</taxon>
        <taxon>Bacillati</taxon>
        <taxon>Bacillota</taxon>
        <taxon>Bacilli</taxon>
        <taxon>Bacillales</taxon>
        <taxon>Bacillaceae</taxon>
        <taxon>Lottiidibacillus</taxon>
    </lineage>
</organism>
<dbReference type="AlphaFoldDB" id="A0A263BYK8"/>
<evidence type="ECO:0000313" key="2">
    <source>
        <dbReference type="Proteomes" id="UP000217083"/>
    </source>
</evidence>
<proteinExistence type="predicted"/>